<dbReference type="HOGENOM" id="CLU_2905645_0_0_1"/>
<dbReference type="Proteomes" id="UP000028524">
    <property type="component" value="Unassembled WGS sequence"/>
</dbReference>
<evidence type="ECO:0000313" key="1">
    <source>
        <dbReference type="EMBL" id="KFA65265.1"/>
    </source>
</evidence>
<name>A0A084QMT0_STAC4</name>
<sequence length="62" mass="7004">MHPYKDPRAPLQLATWMRSAGFVEVESRLITLPMCAWSRIIILGKQTPPRCKSFSTLSGCIL</sequence>
<dbReference type="AlphaFoldDB" id="A0A084QMT0"/>
<organism evidence="1 2">
    <name type="scientific">Stachybotrys chlorohalonatus (strain IBT 40285)</name>
    <dbReference type="NCBI Taxonomy" id="1283841"/>
    <lineage>
        <taxon>Eukaryota</taxon>
        <taxon>Fungi</taxon>
        <taxon>Dikarya</taxon>
        <taxon>Ascomycota</taxon>
        <taxon>Pezizomycotina</taxon>
        <taxon>Sordariomycetes</taxon>
        <taxon>Hypocreomycetidae</taxon>
        <taxon>Hypocreales</taxon>
        <taxon>Stachybotryaceae</taxon>
        <taxon>Stachybotrys</taxon>
    </lineage>
</organism>
<dbReference type="InParanoid" id="A0A084QMT0"/>
<accession>A0A084QMT0</accession>
<proteinExistence type="predicted"/>
<evidence type="ECO:0000313" key="2">
    <source>
        <dbReference type="Proteomes" id="UP000028524"/>
    </source>
</evidence>
<reference evidence="1 2" key="1">
    <citation type="journal article" date="2014" name="BMC Genomics">
        <title>Comparative genome sequencing reveals chemotype-specific gene clusters in the toxigenic black mold Stachybotrys.</title>
        <authorList>
            <person name="Semeiks J."/>
            <person name="Borek D."/>
            <person name="Otwinowski Z."/>
            <person name="Grishin N.V."/>
        </authorList>
    </citation>
    <scope>NUCLEOTIDE SEQUENCE [LARGE SCALE GENOMIC DNA]</scope>
    <source>
        <strain evidence="1 2">IBT 40285</strain>
    </source>
</reference>
<dbReference type="STRING" id="1283841.A0A084QMT0"/>
<dbReference type="OrthoDB" id="506498at2759"/>
<keyword evidence="2" id="KW-1185">Reference proteome</keyword>
<dbReference type="EMBL" id="KL660616">
    <property type="protein sequence ID" value="KFA65265.1"/>
    <property type="molecule type" value="Genomic_DNA"/>
</dbReference>
<gene>
    <name evidence="1" type="ORF">S40285_01529</name>
</gene>
<protein>
    <submittedName>
        <fullName evidence="1">Uncharacterized protein</fullName>
    </submittedName>
</protein>